<dbReference type="InterPro" id="IPR020904">
    <property type="entry name" value="Sc_DH/Rdtase_CS"/>
</dbReference>
<evidence type="ECO:0000256" key="2">
    <source>
        <dbReference type="ARBA" id="ARBA00023002"/>
    </source>
</evidence>
<dbReference type="Pfam" id="PF13561">
    <property type="entry name" value="adh_short_C2"/>
    <property type="match status" value="1"/>
</dbReference>
<protein>
    <submittedName>
        <fullName evidence="4">NAD(P)-dependent dehydrogenase (Short-subunit alcohol dehydrogenase family)</fullName>
    </submittedName>
</protein>
<proteinExistence type="inferred from homology"/>
<dbReference type="OrthoDB" id="9803333at2"/>
<reference evidence="4 5" key="1">
    <citation type="submission" date="2018-07" db="EMBL/GenBank/DDBJ databases">
        <title>Genomic Encyclopedia of Type Strains, Phase III (KMG-III): the genomes of soil and plant-associated and newly described type strains.</title>
        <authorList>
            <person name="Whitman W."/>
        </authorList>
    </citation>
    <scope>NUCLEOTIDE SEQUENCE [LARGE SCALE GENOMIC DNA]</scope>
    <source>
        <strain evidence="4 5">CECT 8333</strain>
    </source>
</reference>
<dbReference type="InterPro" id="IPR002347">
    <property type="entry name" value="SDR_fam"/>
</dbReference>
<comment type="similarity">
    <text evidence="1">Belongs to the short-chain dehydrogenases/reductases (SDR) family.</text>
</comment>
<dbReference type="NCBIfam" id="NF005214">
    <property type="entry name" value="PRK06701.1"/>
    <property type="match status" value="1"/>
</dbReference>
<dbReference type="PANTHER" id="PTHR48107">
    <property type="entry name" value="NADPH-DEPENDENT ALDEHYDE REDUCTASE-LIKE PROTEIN, CHLOROPLASTIC-RELATED"/>
    <property type="match status" value="1"/>
</dbReference>
<keyword evidence="5" id="KW-1185">Reference proteome</keyword>
<feature type="compositionally biased region" description="Polar residues" evidence="3">
    <location>
        <begin position="1"/>
        <end position="21"/>
    </location>
</feature>
<dbReference type="PRINTS" id="PR00080">
    <property type="entry name" value="SDRFAMILY"/>
</dbReference>
<dbReference type="CDD" id="cd05355">
    <property type="entry name" value="SDR_c1"/>
    <property type="match status" value="1"/>
</dbReference>
<dbReference type="PANTHER" id="PTHR48107:SF16">
    <property type="entry name" value="NADPH-DEPENDENT ALDEHYDE REDUCTASE 1, CHLOROPLASTIC"/>
    <property type="match status" value="1"/>
</dbReference>
<dbReference type="GO" id="GO:0016614">
    <property type="term" value="F:oxidoreductase activity, acting on CH-OH group of donors"/>
    <property type="evidence" value="ECO:0007669"/>
    <property type="project" value="UniProtKB-ARBA"/>
</dbReference>
<dbReference type="GO" id="GO:0008206">
    <property type="term" value="P:bile acid metabolic process"/>
    <property type="evidence" value="ECO:0007669"/>
    <property type="project" value="UniProtKB-ARBA"/>
</dbReference>
<keyword evidence="2" id="KW-0560">Oxidoreductase</keyword>
<gene>
    <name evidence="4" type="ORF">DFP94_1091</name>
</gene>
<accession>A0A369B9K7</accession>
<evidence type="ECO:0000313" key="4">
    <source>
        <dbReference type="EMBL" id="RCX17278.1"/>
    </source>
</evidence>
<feature type="region of interest" description="Disordered" evidence="3">
    <location>
        <begin position="1"/>
        <end position="27"/>
    </location>
</feature>
<dbReference type="Proteomes" id="UP000253090">
    <property type="component" value="Unassembled WGS sequence"/>
</dbReference>
<dbReference type="AlphaFoldDB" id="A0A369B9K7"/>
<evidence type="ECO:0000256" key="3">
    <source>
        <dbReference type="SAM" id="MobiDB-lite"/>
    </source>
</evidence>
<dbReference type="FunFam" id="3.40.50.720:FF:000084">
    <property type="entry name" value="Short-chain dehydrogenase reductase"/>
    <property type="match status" value="1"/>
</dbReference>
<organism evidence="4 5">
    <name type="scientific">Fontibacillus phaseoli</name>
    <dbReference type="NCBI Taxonomy" id="1416533"/>
    <lineage>
        <taxon>Bacteria</taxon>
        <taxon>Bacillati</taxon>
        <taxon>Bacillota</taxon>
        <taxon>Bacilli</taxon>
        <taxon>Bacillales</taxon>
        <taxon>Paenibacillaceae</taxon>
        <taxon>Fontibacillus</taxon>
    </lineage>
</organism>
<dbReference type="EMBL" id="QPJW01000009">
    <property type="protein sequence ID" value="RCX17278.1"/>
    <property type="molecule type" value="Genomic_DNA"/>
</dbReference>
<dbReference type="RefSeq" id="WP_114497927.1">
    <property type="nucleotide sequence ID" value="NZ_QPJW01000009.1"/>
</dbReference>
<dbReference type="PRINTS" id="PR00081">
    <property type="entry name" value="GDHRDH"/>
</dbReference>
<name>A0A369B9K7_9BACL</name>
<dbReference type="PROSITE" id="PS00061">
    <property type="entry name" value="ADH_SHORT"/>
    <property type="match status" value="1"/>
</dbReference>
<dbReference type="Gene3D" id="3.40.50.720">
    <property type="entry name" value="NAD(P)-binding Rossmann-like Domain"/>
    <property type="match status" value="1"/>
</dbReference>
<evidence type="ECO:0000256" key="1">
    <source>
        <dbReference type="ARBA" id="ARBA00006484"/>
    </source>
</evidence>
<dbReference type="SUPFAM" id="SSF51735">
    <property type="entry name" value="NAD(P)-binding Rossmann-fold domains"/>
    <property type="match status" value="1"/>
</dbReference>
<evidence type="ECO:0000313" key="5">
    <source>
        <dbReference type="Proteomes" id="UP000253090"/>
    </source>
</evidence>
<dbReference type="InterPro" id="IPR036291">
    <property type="entry name" value="NAD(P)-bd_dom_sf"/>
</dbReference>
<comment type="caution">
    <text evidence="4">The sequence shown here is derived from an EMBL/GenBank/DDBJ whole genome shotgun (WGS) entry which is preliminary data.</text>
</comment>
<sequence length="289" mass="30960">MSGNGQSKQTMPPQHQNQQPGIESEMHPRPEYEGAYLAAGKLRNKVALITGADSGIGRAVAVAYAKEGADVAIVYLNEHDDANITKAEVEEEGRKCLLIPGDVGDENFARQAVKQTVDTLGGLDILINNAAEQHPQQGIEDITTEQLERTFRTNIFAMFHFVKAALPHLKRGSAIINTASVTAYKGNPSLIDYSSTKGAIVSFTRALSMNIVGKTGIRVNAVAPGPIWTPLIPSTFDAEQVSKFGGDTPMQRPGQPEELAPAYVFLGSDDSSYMSGQVLHINGGEIVNG</sequence>